<protein>
    <submittedName>
        <fullName evidence="2">Uncharacterized protein</fullName>
    </submittedName>
</protein>
<accession>A0AAD8IU61</accession>
<dbReference type="AlphaFoldDB" id="A0AAD8IU61"/>
<sequence>MGYSTSNQVSRQGNNSTSHPQSSISSVKGSKEKLDHESSEERDDTDEDDKKAIKRRRYSLRENTRKAKKVKRETLSYKKTRRNKCKRMIAGSSIIRWSAERDMEDTVSNFKEEMQKVRREKSS</sequence>
<evidence type="ECO:0000313" key="2">
    <source>
        <dbReference type="EMBL" id="KAK1391671.1"/>
    </source>
</evidence>
<name>A0AAD8IU61_9APIA</name>
<dbReference type="EMBL" id="JAUIZM010000003">
    <property type="protein sequence ID" value="KAK1391671.1"/>
    <property type="molecule type" value="Genomic_DNA"/>
</dbReference>
<comment type="caution">
    <text evidence="2">The sequence shown here is derived from an EMBL/GenBank/DDBJ whole genome shotgun (WGS) entry which is preliminary data.</text>
</comment>
<evidence type="ECO:0000256" key="1">
    <source>
        <dbReference type="SAM" id="MobiDB-lite"/>
    </source>
</evidence>
<feature type="compositionally biased region" description="Polar residues" evidence="1">
    <location>
        <begin position="1"/>
        <end position="28"/>
    </location>
</feature>
<evidence type="ECO:0000313" key="3">
    <source>
        <dbReference type="Proteomes" id="UP001237642"/>
    </source>
</evidence>
<gene>
    <name evidence="2" type="ORF">POM88_010727</name>
</gene>
<keyword evidence="3" id="KW-1185">Reference proteome</keyword>
<reference evidence="2" key="1">
    <citation type="submission" date="2023-02" db="EMBL/GenBank/DDBJ databases">
        <title>Genome of toxic invasive species Heracleum sosnowskyi carries increased number of genes despite the absence of recent whole-genome duplications.</title>
        <authorList>
            <person name="Schelkunov M."/>
            <person name="Shtratnikova V."/>
            <person name="Makarenko M."/>
            <person name="Klepikova A."/>
            <person name="Omelchenko D."/>
            <person name="Novikova G."/>
            <person name="Obukhova E."/>
            <person name="Bogdanov V."/>
            <person name="Penin A."/>
            <person name="Logacheva M."/>
        </authorList>
    </citation>
    <scope>NUCLEOTIDE SEQUENCE</scope>
    <source>
        <strain evidence="2">Hsosn_3</strain>
        <tissue evidence="2">Leaf</tissue>
    </source>
</reference>
<feature type="compositionally biased region" description="Basic and acidic residues" evidence="1">
    <location>
        <begin position="29"/>
        <end position="39"/>
    </location>
</feature>
<reference evidence="2" key="2">
    <citation type="submission" date="2023-05" db="EMBL/GenBank/DDBJ databases">
        <authorList>
            <person name="Schelkunov M.I."/>
        </authorList>
    </citation>
    <scope>NUCLEOTIDE SEQUENCE</scope>
    <source>
        <strain evidence="2">Hsosn_3</strain>
        <tissue evidence="2">Leaf</tissue>
    </source>
</reference>
<proteinExistence type="predicted"/>
<organism evidence="2 3">
    <name type="scientific">Heracleum sosnowskyi</name>
    <dbReference type="NCBI Taxonomy" id="360622"/>
    <lineage>
        <taxon>Eukaryota</taxon>
        <taxon>Viridiplantae</taxon>
        <taxon>Streptophyta</taxon>
        <taxon>Embryophyta</taxon>
        <taxon>Tracheophyta</taxon>
        <taxon>Spermatophyta</taxon>
        <taxon>Magnoliopsida</taxon>
        <taxon>eudicotyledons</taxon>
        <taxon>Gunneridae</taxon>
        <taxon>Pentapetalae</taxon>
        <taxon>asterids</taxon>
        <taxon>campanulids</taxon>
        <taxon>Apiales</taxon>
        <taxon>Apiaceae</taxon>
        <taxon>Apioideae</taxon>
        <taxon>apioid superclade</taxon>
        <taxon>Tordylieae</taxon>
        <taxon>Tordyliinae</taxon>
        <taxon>Heracleum</taxon>
    </lineage>
</organism>
<feature type="region of interest" description="Disordered" evidence="1">
    <location>
        <begin position="1"/>
        <end position="72"/>
    </location>
</feature>
<dbReference type="Proteomes" id="UP001237642">
    <property type="component" value="Unassembled WGS sequence"/>
</dbReference>